<keyword evidence="1" id="KW-0472">Membrane</keyword>
<dbReference type="InterPro" id="IPR036514">
    <property type="entry name" value="SGNH_hydro_sf"/>
</dbReference>
<evidence type="ECO:0000313" key="3">
    <source>
        <dbReference type="Proteomes" id="UP000198406"/>
    </source>
</evidence>
<dbReference type="EMBL" id="BDSP01000036">
    <property type="protein sequence ID" value="GAX11093.1"/>
    <property type="molecule type" value="Genomic_DNA"/>
</dbReference>
<keyword evidence="1" id="KW-1133">Transmembrane helix</keyword>
<dbReference type="Proteomes" id="UP000198406">
    <property type="component" value="Unassembled WGS sequence"/>
</dbReference>
<dbReference type="Gene3D" id="3.40.50.1110">
    <property type="entry name" value="SGNH hydrolase"/>
    <property type="match status" value="1"/>
</dbReference>
<dbReference type="OrthoDB" id="47682at2759"/>
<keyword evidence="3" id="KW-1185">Reference proteome</keyword>
<protein>
    <submittedName>
        <fullName evidence="2">Uncharacterized protein</fullName>
    </submittedName>
</protein>
<dbReference type="InParanoid" id="A0A1Z5JAR2"/>
<gene>
    <name evidence="2" type="ORF">FisN_9Hu183</name>
</gene>
<dbReference type="AlphaFoldDB" id="A0A1Z5JAR2"/>
<keyword evidence="1" id="KW-0812">Transmembrane</keyword>
<accession>A0A1Z5JAR2</accession>
<name>A0A1Z5JAR2_FISSO</name>
<dbReference type="PANTHER" id="PTHR34407">
    <property type="entry name" value="EXPRESSED PROTEIN"/>
    <property type="match status" value="1"/>
</dbReference>
<evidence type="ECO:0000313" key="2">
    <source>
        <dbReference type="EMBL" id="GAX11093.1"/>
    </source>
</evidence>
<reference evidence="2 3" key="1">
    <citation type="journal article" date="2015" name="Plant Cell">
        <title>Oil accumulation by the oleaginous diatom Fistulifera solaris as revealed by the genome and transcriptome.</title>
        <authorList>
            <person name="Tanaka T."/>
            <person name="Maeda Y."/>
            <person name="Veluchamy A."/>
            <person name="Tanaka M."/>
            <person name="Abida H."/>
            <person name="Marechal E."/>
            <person name="Bowler C."/>
            <person name="Muto M."/>
            <person name="Sunaga Y."/>
            <person name="Tanaka M."/>
            <person name="Yoshino T."/>
            <person name="Taniguchi T."/>
            <person name="Fukuda Y."/>
            <person name="Nemoto M."/>
            <person name="Matsumoto M."/>
            <person name="Wong P.S."/>
            <person name="Aburatani S."/>
            <person name="Fujibuchi W."/>
        </authorList>
    </citation>
    <scope>NUCLEOTIDE SEQUENCE [LARGE SCALE GENOMIC DNA]</scope>
    <source>
        <strain evidence="2 3">JPCC DA0580</strain>
    </source>
</reference>
<feature type="transmembrane region" description="Helical" evidence="1">
    <location>
        <begin position="21"/>
        <end position="44"/>
    </location>
</feature>
<evidence type="ECO:0000256" key="1">
    <source>
        <dbReference type="SAM" id="Phobius"/>
    </source>
</evidence>
<dbReference type="SUPFAM" id="SSF52266">
    <property type="entry name" value="SGNH hydrolase"/>
    <property type="match status" value="1"/>
</dbReference>
<proteinExistence type="predicted"/>
<comment type="caution">
    <text evidence="2">The sequence shown here is derived from an EMBL/GenBank/DDBJ whole genome shotgun (WGS) entry which is preliminary data.</text>
</comment>
<sequence>MSDDTTTKKNIGITSPIKIKHVVAFLALALCFLVSLHEIFSLYLRNDFKAIAALHIPKERVEELQLGGNQLVWKNDDDSLAQICHRLVDGNYSQRGLPSVGTIWTKDISLIKEALLFSPANEPFGSRSQELKLLIDRVVLALPLTVLRRSVRPATLAADDIKLRRILDILWKRYKDAVNNPPLQVLVFGGSPTAGSNCERNGKVKKQGQCAWPGHLQGFVNAYLGFDAIRVVNYAIGASGSQLATMMLQLRLFPLSMLSQGPDIVIDAYAVNDFSYHSGEQKDGTLSFQNLFTAFLDVIQDLTSCSKDRPFAIFLDDFSVNFLKGHSVEAVESYRAEISKLTRYHQVLTISFVDMIQDFLLSDSEEEKLLVDWRGDSKHIPWGGHVAIVLAFAFNSLHIIVDLCEQQLERKAAEHNPSSKQTSQMLDSYFRPHLDKKVALDGFGKEWSDHLAASFENCTAEDRTRGCPFGWIALRKEDEHSHFEGIESILVKSDNWTNVQTWPPTNYGLYGSRNGTAVLHLNTSATNSTVTTITIIYMKSYSEKWYNSTVEATVHQCEKLVSSTVLSGFHEKLTSEYFTETLALPALSSDCYSTKLTLQMTGGDMFRIGGLSFC</sequence>
<dbReference type="PANTHER" id="PTHR34407:SF1">
    <property type="entry name" value="SGNH HYDROLASE-TYPE ESTERASE DOMAIN-CONTAINING PROTEIN"/>
    <property type="match status" value="1"/>
</dbReference>
<organism evidence="2 3">
    <name type="scientific">Fistulifera solaris</name>
    <name type="common">Oleaginous diatom</name>
    <dbReference type="NCBI Taxonomy" id="1519565"/>
    <lineage>
        <taxon>Eukaryota</taxon>
        <taxon>Sar</taxon>
        <taxon>Stramenopiles</taxon>
        <taxon>Ochrophyta</taxon>
        <taxon>Bacillariophyta</taxon>
        <taxon>Bacillariophyceae</taxon>
        <taxon>Bacillariophycidae</taxon>
        <taxon>Naviculales</taxon>
        <taxon>Naviculaceae</taxon>
        <taxon>Fistulifera</taxon>
    </lineage>
</organism>